<protein>
    <submittedName>
        <fullName evidence="3">Uncharacterized protein</fullName>
    </submittedName>
</protein>
<feature type="chain" id="PRO_5011748009" evidence="2">
    <location>
        <begin position="31"/>
        <end position="312"/>
    </location>
</feature>
<evidence type="ECO:0000256" key="2">
    <source>
        <dbReference type="SAM" id="SignalP"/>
    </source>
</evidence>
<dbReference type="RefSeq" id="WP_208975190.1">
    <property type="nucleotide sequence ID" value="NZ_FNQE01000005.1"/>
</dbReference>
<feature type="region of interest" description="Disordered" evidence="1">
    <location>
        <begin position="289"/>
        <end position="312"/>
    </location>
</feature>
<dbReference type="EMBL" id="FNQE01000005">
    <property type="protein sequence ID" value="SDY68930.1"/>
    <property type="molecule type" value="Genomic_DNA"/>
</dbReference>
<proteinExistence type="predicted"/>
<feature type="non-terminal residue" evidence="3">
    <location>
        <position position="312"/>
    </location>
</feature>
<feature type="signal peptide" evidence="2">
    <location>
        <begin position="1"/>
        <end position="30"/>
    </location>
</feature>
<sequence>MLVKSKKLNLLLVFGLVFAMIFSTSMPSLADNEGNVGELSPVEGNIIEEEASEEGLPEEDTVGEITDEETLPVVGNIEEGEGKDEGGLQEEDTAEESPNAANLPEGNNGEEVTNEEESITEENLLGQNSNEENMIVTNAFMGTEDEESVESQSITSIIWAGKHINVGSVDVTADISTHEDMNKYIDIALAFALTNGWKATEYHIYVLDTEPTKEPTPGQAPYKGSLNNETNFTVTISELLSNYSEGSNIYITTHLSVNKQGKGGGNETAYGGNIVDPKKGSWFGYIVLPIPEEDEEPGDEEPGDEEPGDEEP</sequence>
<evidence type="ECO:0000313" key="3">
    <source>
        <dbReference type="EMBL" id="SDY68930.1"/>
    </source>
</evidence>
<feature type="compositionally biased region" description="Acidic residues" evidence="1">
    <location>
        <begin position="78"/>
        <end position="95"/>
    </location>
</feature>
<keyword evidence="2" id="KW-0732">Signal</keyword>
<reference evidence="3 4" key="1">
    <citation type="submission" date="2016-10" db="EMBL/GenBank/DDBJ databases">
        <authorList>
            <person name="de Groot N.N."/>
        </authorList>
    </citation>
    <scope>NUCLEOTIDE SEQUENCE [LARGE SCALE GENOMIC DNA]</scope>
    <source>
        <strain evidence="3 4">DSM 21650</strain>
    </source>
</reference>
<feature type="region of interest" description="Disordered" evidence="1">
    <location>
        <begin position="74"/>
        <end position="132"/>
    </location>
</feature>
<gene>
    <name evidence="3" type="ORF">SAMN05660462_00639</name>
</gene>
<name>A0A1H3LWZ2_9FIRM</name>
<dbReference type="Proteomes" id="UP000198625">
    <property type="component" value="Unassembled WGS sequence"/>
</dbReference>
<organism evidence="3 4">
    <name type="scientific">Proteiniborus ethanoligenes</name>
    <dbReference type="NCBI Taxonomy" id="415015"/>
    <lineage>
        <taxon>Bacteria</taxon>
        <taxon>Bacillati</taxon>
        <taxon>Bacillota</taxon>
        <taxon>Clostridia</taxon>
        <taxon>Eubacteriales</taxon>
        <taxon>Proteiniborus</taxon>
    </lineage>
</organism>
<feature type="compositionally biased region" description="Acidic residues" evidence="1">
    <location>
        <begin position="291"/>
        <end position="312"/>
    </location>
</feature>
<evidence type="ECO:0000313" key="4">
    <source>
        <dbReference type="Proteomes" id="UP000198625"/>
    </source>
</evidence>
<accession>A0A1H3LWZ2</accession>
<evidence type="ECO:0000256" key="1">
    <source>
        <dbReference type="SAM" id="MobiDB-lite"/>
    </source>
</evidence>
<keyword evidence="4" id="KW-1185">Reference proteome</keyword>
<dbReference type="AlphaFoldDB" id="A0A1H3LWZ2"/>